<sequence length="548" mass="61505">MTINDMKQTNFTEASFADWEQAAIKSLKGKSLESLETKTLEDIILKPLYTLADLTNISLDQTNTVRHSKETANWKVAQHSTGNTAEEIIVDMKENLSKGNDLINYKVDAIHEWSPFQIEELKILFQEHEVLLDVTNNSSFLDHFDELHGFIIGADRNLTGARSLHLDGTQLHKAGGDVVSELASVLVQADTLAHLNGIEKLEEKAFVQFSIDTNFFMEIAKLRAFRVLWKAFGEAFGKENINAIPVYTETSLRSFSALDSNVNLLRASNSILSSVLGGADIVSSYPHNYLSEITPTSKRIARNMQLVLKEETHIQRVIDAAGGSYYIESLTKQLVEKTWAYFIDLMKDSSPESRESMLLQRASEKWELQLKAVSTRKKSLIGTNNYANPEDGLEEIVIQSDYRRLAEPFEHLRKAFKQYQLKAAILPYGVLKEYKPRMDYINGYLNAIGITPVIAQENLKPFDLQQWINNENIQYAIFVGSDEQTAGLVPALLNEKLSVPLDVAGKFAEYDDWLEAGLSGSIYAGQSMLVKGKELLALAQKEGSHDNA</sequence>
<accession>A0ABR8R9Z8</accession>
<dbReference type="InterPro" id="IPR006099">
    <property type="entry name" value="MeMalonylCoA_mutase_a/b_cat"/>
</dbReference>
<dbReference type="Gene3D" id="3.20.20.240">
    <property type="entry name" value="Methylmalonyl-CoA mutase"/>
    <property type="match status" value="2"/>
</dbReference>
<evidence type="ECO:0000256" key="3">
    <source>
        <dbReference type="ARBA" id="ARBA00022628"/>
    </source>
</evidence>
<name>A0ABR8R9Z8_9BACI</name>
<organism evidence="7 8">
    <name type="scientific">Psychrobacillus faecigallinarum</name>
    <dbReference type="NCBI Taxonomy" id="2762235"/>
    <lineage>
        <taxon>Bacteria</taxon>
        <taxon>Bacillati</taxon>
        <taxon>Bacillota</taxon>
        <taxon>Bacilli</taxon>
        <taxon>Bacillales</taxon>
        <taxon>Bacillaceae</taxon>
        <taxon>Psychrobacillus</taxon>
    </lineage>
</organism>
<dbReference type="RefSeq" id="WP_191697190.1">
    <property type="nucleotide sequence ID" value="NZ_JACSQO010000004.1"/>
</dbReference>
<evidence type="ECO:0000313" key="8">
    <source>
        <dbReference type="Proteomes" id="UP000640786"/>
    </source>
</evidence>
<protein>
    <recommendedName>
        <fullName evidence="6">Methylmalonyl-CoA mutase alpha/beta chain catalytic domain-containing protein</fullName>
    </recommendedName>
</protein>
<evidence type="ECO:0000259" key="6">
    <source>
        <dbReference type="Pfam" id="PF01642"/>
    </source>
</evidence>
<comment type="similarity">
    <text evidence="2">Belongs to the methylmalonyl-CoA mutase family.</text>
</comment>
<proteinExistence type="inferred from homology"/>
<gene>
    <name evidence="7" type="ORF">H9650_10880</name>
</gene>
<dbReference type="EMBL" id="JACSQO010000004">
    <property type="protein sequence ID" value="MBD7944621.1"/>
    <property type="molecule type" value="Genomic_DNA"/>
</dbReference>
<evidence type="ECO:0000256" key="5">
    <source>
        <dbReference type="ARBA" id="ARBA00023285"/>
    </source>
</evidence>
<dbReference type="Pfam" id="PF01642">
    <property type="entry name" value="MM_CoA_mutase"/>
    <property type="match status" value="1"/>
</dbReference>
<dbReference type="InterPro" id="IPR016176">
    <property type="entry name" value="Cbl-dep_enz_cat"/>
</dbReference>
<feature type="domain" description="Methylmalonyl-CoA mutase alpha/beta chain catalytic" evidence="6">
    <location>
        <begin position="156"/>
        <end position="402"/>
    </location>
</feature>
<reference evidence="7 8" key="1">
    <citation type="submission" date="2020-08" db="EMBL/GenBank/DDBJ databases">
        <title>A Genomic Blueprint of the Chicken Gut Microbiome.</title>
        <authorList>
            <person name="Gilroy R."/>
            <person name="Ravi A."/>
            <person name="Getino M."/>
            <person name="Pursley I."/>
            <person name="Horton D.L."/>
            <person name="Alikhan N.-F."/>
            <person name="Baker D."/>
            <person name="Gharbi K."/>
            <person name="Hall N."/>
            <person name="Watson M."/>
            <person name="Adriaenssens E.M."/>
            <person name="Foster-Nyarko E."/>
            <person name="Jarju S."/>
            <person name="Secka A."/>
            <person name="Antonio M."/>
            <person name="Oren A."/>
            <person name="Chaudhuri R."/>
            <person name="La Ragione R.M."/>
            <person name="Hildebrand F."/>
            <person name="Pallen M.J."/>
        </authorList>
    </citation>
    <scope>NUCLEOTIDE SEQUENCE [LARGE SCALE GENOMIC DNA]</scope>
    <source>
        <strain evidence="7 8">Sa2BUA9</strain>
    </source>
</reference>
<evidence type="ECO:0000256" key="2">
    <source>
        <dbReference type="ARBA" id="ARBA00008465"/>
    </source>
</evidence>
<dbReference type="SUPFAM" id="SSF51703">
    <property type="entry name" value="Cobalamin (vitamin B12)-dependent enzymes"/>
    <property type="match status" value="1"/>
</dbReference>
<keyword evidence="3" id="KW-0846">Cobalamin</keyword>
<evidence type="ECO:0000313" key="7">
    <source>
        <dbReference type="EMBL" id="MBD7944621.1"/>
    </source>
</evidence>
<dbReference type="Gene3D" id="3.40.50.280">
    <property type="entry name" value="Cobalamin-binding domain"/>
    <property type="match status" value="1"/>
</dbReference>
<comment type="caution">
    <text evidence="7">The sequence shown here is derived from an EMBL/GenBank/DDBJ whole genome shotgun (WGS) entry which is preliminary data.</text>
</comment>
<dbReference type="Proteomes" id="UP000640786">
    <property type="component" value="Unassembled WGS sequence"/>
</dbReference>
<dbReference type="SUPFAM" id="SSF52242">
    <property type="entry name" value="Cobalamin (vitamin B12)-binding domain"/>
    <property type="match status" value="1"/>
</dbReference>
<dbReference type="PANTHER" id="PTHR48101">
    <property type="entry name" value="METHYLMALONYL-COA MUTASE, MITOCHONDRIAL-RELATED"/>
    <property type="match status" value="1"/>
</dbReference>
<evidence type="ECO:0000256" key="4">
    <source>
        <dbReference type="ARBA" id="ARBA00023235"/>
    </source>
</evidence>
<keyword evidence="4" id="KW-0413">Isomerase</keyword>
<keyword evidence="5" id="KW-0170">Cobalt</keyword>
<dbReference type="PANTHER" id="PTHR48101:SF1">
    <property type="entry name" value="METHYLMALONYL-COA MUTASE, LARGE SUBUNIT"/>
    <property type="match status" value="1"/>
</dbReference>
<comment type="cofactor">
    <cofactor evidence="1">
        <name>adenosylcob(III)alamin</name>
        <dbReference type="ChEBI" id="CHEBI:18408"/>
    </cofactor>
</comment>
<evidence type="ECO:0000256" key="1">
    <source>
        <dbReference type="ARBA" id="ARBA00001922"/>
    </source>
</evidence>
<keyword evidence="8" id="KW-1185">Reference proteome</keyword>
<dbReference type="InterPro" id="IPR036724">
    <property type="entry name" value="Cobalamin-bd_sf"/>
</dbReference>